<proteinExistence type="predicted"/>
<gene>
    <name evidence="2" type="ORF">F8M41_012734</name>
</gene>
<protein>
    <submittedName>
        <fullName evidence="2">NACHT domain-containing protein</fullName>
    </submittedName>
</protein>
<dbReference type="SUPFAM" id="SSF56112">
    <property type="entry name" value="Protein kinase-like (PK-like)"/>
    <property type="match status" value="1"/>
</dbReference>
<dbReference type="Proteomes" id="UP000439903">
    <property type="component" value="Unassembled WGS sequence"/>
</dbReference>
<dbReference type="InterPro" id="IPR027417">
    <property type="entry name" value="P-loop_NTPase"/>
</dbReference>
<dbReference type="SUPFAM" id="SSF141571">
    <property type="entry name" value="Pentapeptide repeat-like"/>
    <property type="match status" value="1"/>
</dbReference>
<organism evidence="2 3">
    <name type="scientific">Gigaspora margarita</name>
    <dbReference type="NCBI Taxonomy" id="4874"/>
    <lineage>
        <taxon>Eukaryota</taxon>
        <taxon>Fungi</taxon>
        <taxon>Fungi incertae sedis</taxon>
        <taxon>Mucoromycota</taxon>
        <taxon>Glomeromycotina</taxon>
        <taxon>Glomeromycetes</taxon>
        <taxon>Diversisporales</taxon>
        <taxon>Gigasporaceae</taxon>
        <taxon>Gigaspora</taxon>
    </lineage>
</organism>
<dbReference type="Gene3D" id="2.160.20.80">
    <property type="entry name" value="E3 ubiquitin-protein ligase SopA"/>
    <property type="match status" value="1"/>
</dbReference>
<dbReference type="OrthoDB" id="538223at2759"/>
<evidence type="ECO:0000313" key="3">
    <source>
        <dbReference type="Proteomes" id="UP000439903"/>
    </source>
</evidence>
<keyword evidence="3" id="KW-1185">Reference proteome</keyword>
<dbReference type="Pfam" id="PF13599">
    <property type="entry name" value="Pentapeptide_4"/>
    <property type="match status" value="1"/>
</dbReference>
<sequence length="1028" mass="117805">MTRAPAKILEQAILCEKDIKWIDYNKFTKPQSIAKGGFGYVFKCELKDLNVEVIHKCPKFDNTLNEKTIKKLIGDFIKEHSRNILIHQGNPKIADLGASKQVNEASMTSDSEVFGVLEYTDPHCIEYGEDKRRNREEPIESTPSQYLELYKKCWDHDPDNRPETNLIPNTLENIIRDEAQIEEGMKNLEGAQSSDLESNREGEVLAQIGMIETQNETHEFKEALKLYVKPRGTWNVPIIKTSNDKEEMDDEKKEEGDVEEVVERFLTSKDKLTSHDKEILENAANEFLIDQDKTLLIKKINGFFEPENQLTLEDRSVMNIAADQFFVLKGKKALMLLKMAAIEFLESPKEGTLKDITSNLLESSYKRQNYGPSFKRNLDLVHQITIEDERALKKASNDKDLVTTANELLTLKAKEVLETALNKLLTLKRKKVLLILGSGGTGKSTFNRYLARRLWECAKNDLTQSAPLFIALAPLEGLINKNQDFIEAYLGERGKLSPDQIKELRNRKFVFILDGYDEIAERDRHCYDSNMFTEWKNAKIIISCRPEYLDEDSGKRFWPKENGKKGFQELTLTPFSWAEIEQYIKNYVDYSKKNNNKLLWNADRYIQEIKTISQIEELVCNPVLLKITLTILPDLRKRGMSQINRIVLYDEFIKKWFERAQDRLQKIQLKKEEKEEFVRLKEGFTNHCLQFGKQFASEMFVNSKVVVNYDPINEITSEWAKFLGNTVVKIRLIRFSMPLFRRGNQYWFFHKSLRDYLISCALIDSFKNTSQITLLNKQSIIPEPAIQQFLVEQIQQMPEYIQPLLNFIEHSKMNPNIQIASANAITVLSRASTQLPVNLNNIRVPGADLNNGIFNYLQLVRADLDHVNFQNAKLQSANLEGAFLQATNLQNAKLQDVNLTGANLSGANLRHSNLQGANLQNARLQNANLEGASLQDVNLTGAYLTGANLQDANLQNAKLQNANLEGASLQDVNLTGACLTDTNLRRSNLQGANFQDSYLKNVKFEGASLRVPDFRRFVPNTDLGDIYF</sequence>
<feature type="domain" description="NACHT" evidence="1">
    <location>
        <begin position="432"/>
        <end position="587"/>
    </location>
</feature>
<dbReference type="Pfam" id="PF05729">
    <property type="entry name" value="NACHT"/>
    <property type="match status" value="1"/>
</dbReference>
<evidence type="ECO:0000259" key="1">
    <source>
        <dbReference type="Pfam" id="PF05729"/>
    </source>
</evidence>
<dbReference type="InterPro" id="IPR051082">
    <property type="entry name" value="Pentapeptide-BTB/POZ_domain"/>
</dbReference>
<dbReference type="InterPro" id="IPR007111">
    <property type="entry name" value="NACHT_NTPase"/>
</dbReference>
<dbReference type="PANTHER" id="PTHR14136">
    <property type="entry name" value="BTB_POZ DOMAIN-CONTAINING PROTEIN KCTD9"/>
    <property type="match status" value="1"/>
</dbReference>
<dbReference type="Gene3D" id="1.10.510.10">
    <property type="entry name" value="Transferase(Phosphotransferase) domain 1"/>
    <property type="match status" value="1"/>
</dbReference>
<evidence type="ECO:0000313" key="2">
    <source>
        <dbReference type="EMBL" id="KAF0529282.1"/>
    </source>
</evidence>
<dbReference type="PANTHER" id="PTHR14136:SF17">
    <property type="entry name" value="BTB_POZ DOMAIN-CONTAINING PROTEIN KCTD9"/>
    <property type="match status" value="1"/>
</dbReference>
<dbReference type="Pfam" id="PF00805">
    <property type="entry name" value="Pentapeptide"/>
    <property type="match status" value="1"/>
</dbReference>
<dbReference type="AlphaFoldDB" id="A0A8H4EPG1"/>
<dbReference type="InterPro" id="IPR011009">
    <property type="entry name" value="Kinase-like_dom_sf"/>
</dbReference>
<comment type="caution">
    <text evidence="2">The sequence shown here is derived from an EMBL/GenBank/DDBJ whole genome shotgun (WGS) entry which is preliminary data.</text>
</comment>
<dbReference type="SUPFAM" id="SSF52540">
    <property type="entry name" value="P-loop containing nucleoside triphosphate hydrolases"/>
    <property type="match status" value="1"/>
</dbReference>
<dbReference type="EMBL" id="WTPW01000260">
    <property type="protein sequence ID" value="KAF0529282.1"/>
    <property type="molecule type" value="Genomic_DNA"/>
</dbReference>
<accession>A0A8H4EPG1</accession>
<name>A0A8H4EPG1_GIGMA</name>
<dbReference type="Gene3D" id="3.40.50.300">
    <property type="entry name" value="P-loop containing nucleotide triphosphate hydrolases"/>
    <property type="match status" value="1"/>
</dbReference>
<reference evidence="2 3" key="1">
    <citation type="journal article" date="2019" name="Environ. Microbiol.">
        <title>At the nexus of three kingdoms: the genome of the mycorrhizal fungus Gigaspora margarita provides insights into plant, endobacterial and fungal interactions.</title>
        <authorList>
            <person name="Venice F."/>
            <person name="Ghignone S."/>
            <person name="Salvioli di Fossalunga A."/>
            <person name="Amselem J."/>
            <person name="Novero M."/>
            <person name="Xianan X."/>
            <person name="Sedzielewska Toro K."/>
            <person name="Morin E."/>
            <person name="Lipzen A."/>
            <person name="Grigoriev I.V."/>
            <person name="Henrissat B."/>
            <person name="Martin F.M."/>
            <person name="Bonfante P."/>
        </authorList>
    </citation>
    <scope>NUCLEOTIDE SEQUENCE [LARGE SCALE GENOMIC DNA]</scope>
    <source>
        <strain evidence="2 3">BEG34</strain>
    </source>
</reference>
<dbReference type="InterPro" id="IPR001646">
    <property type="entry name" value="5peptide_repeat"/>
</dbReference>